<dbReference type="Proteomes" id="UP000887580">
    <property type="component" value="Unplaced"/>
</dbReference>
<name>A0AC35FSY1_9BILA</name>
<protein>
    <submittedName>
        <fullName evidence="2">39S ribosomal protein L10, mitochondrial</fullName>
    </submittedName>
</protein>
<organism evidence="1 2">
    <name type="scientific">Panagrolaimus sp. PS1159</name>
    <dbReference type="NCBI Taxonomy" id="55785"/>
    <lineage>
        <taxon>Eukaryota</taxon>
        <taxon>Metazoa</taxon>
        <taxon>Ecdysozoa</taxon>
        <taxon>Nematoda</taxon>
        <taxon>Chromadorea</taxon>
        <taxon>Rhabditida</taxon>
        <taxon>Tylenchina</taxon>
        <taxon>Panagrolaimomorpha</taxon>
        <taxon>Panagrolaimoidea</taxon>
        <taxon>Panagrolaimidae</taxon>
        <taxon>Panagrolaimus</taxon>
    </lineage>
</organism>
<evidence type="ECO:0000313" key="2">
    <source>
        <dbReference type="WBParaSite" id="PS1159_v2.g20475.t1"/>
    </source>
</evidence>
<accession>A0AC35FSY1</accession>
<reference evidence="2" key="1">
    <citation type="submission" date="2022-11" db="UniProtKB">
        <authorList>
            <consortium name="WormBaseParasite"/>
        </authorList>
    </citation>
    <scope>IDENTIFICATION</scope>
</reference>
<proteinExistence type="predicted"/>
<evidence type="ECO:0000313" key="1">
    <source>
        <dbReference type="Proteomes" id="UP000887580"/>
    </source>
</evidence>
<dbReference type="WBParaSite" id="PS1159_v2.g20475.t1">
    <property type="protein sequence ID" value="PS1159_v2.g20475.t1"/>
    <property type="gene ID" value="PS1159_v2.g20475"/>
</dbReference>
<sequence length="247" mass="28492">MMNLASLACSRSYLPSRFSIRFVSSKYIKPHPRSYRRRLYEAAVSPVLPETPKQCNLAEVLERLNRQETDYAEIELAEVKEIRRWIKEHKFRIMVVCQFLSVNGRTLWLARNQLRLNGLELREIDNKIAKKLFENTSFNTLEPLWCAQNVFLFGKDIDVIKSIIVQTKKTNFLIPLVVTYDNRIIPMKEIEKLAELPDLEALRAQTAAILDQITVQLTQALGHHSEQLSAILGQISSTNAETTNSDY</sequence>